<keyword evidence="5" id="KW-0418">Kinase</keyword>
<dbReference type="PROSITE" id="PS00107">
    <property type="entry name" value="PROTEIN_KINASE_ATP"/>
    <property type="match status" value="1"/>
</dbReference>
<evidence type="ECO:0000256" key="4">
    <source>
        <dbReference type="ARBA" id="ARBA00022741"/>
    </source>
</evidence>
<dbReference type="Proteomes" id="UP001500668">
    <property type="component" value="Unassembled WGS sequence"/>
</dbReference>
<dbReference type="InterPro" id="IPR017441">
    <property type="entry name" value="Protein_kinase_ATP_BS"/>
</dbReference>
<feature type="binding site" evidence="7">
    <location>
        <position position="45"/>
    </location>
    <ligand>
        <name>ATP</name>
        <dbReference type="ChEBI" id="CHEBI:30616"/>
    </ligand>
</feature>
<evidence type="ECO:0000256" key="6">
    <source>
        <dbReference type="ARBA" id="ARBA00022840"/>
    </source>
</evidence>
<accession>A0ABP3RJR2</accession>
<gene>
    <name evidence="10" type="ORF">GCM10010394_47100</name>
</gene>
<evidence type="ECO:0000313" key="10">
    <source>
        <dbReference type="EMBL" id="GAA0611874.1"/>
    </source>
</evidence>
<dbReference type="InterPro" id="IPR008271">
    <property type="entry name" value="Ser/Thr_kinase_AS"/>
</dbReference>
<keyword evidence="3" id="KW-0808">Transferase</keyword>
<evidence type="ECO:0000256" key="8">
    <source>
        <dbReference type="SAM" id="MobiDB-lite"/>
    </source>
</evidence>
<comment type="caution">
    <text evidence="10">The sequence shown here is derived from an EMBL/GenBank/DDBJ whole genome shotgun (WGS) entry which is preliminary data.</text>
</comment>
<dbReference type="Pfam" id="PF00069">
    <property type="entry name" value="Pkinase"/>
    <property type="match status" value="1"/>
</dbReference>
<name>A0ABP3RJR2_9ACTN</name>
<dbReference type="Gene3D" id="3.30.200.20">
    <property type="entry name" value="Phosphorylase Kinase, domain 1"/>
    <property type="match status" value="1"/>
</dbReference>
<dbReference type="SMART" id="SM00220">
    <property type="entry name" value="S_TKc"/>
    <property type="match status" value="1"/>
</dbReference>
<proteinExistence type="predicted"/>
<dbReference type="PANTHER" id="PTHR43289">
    <property type="entry name" value="MITOGEN-ACTIVATED PROTEIN KINASE KINASE KINASE 20-RELATED"/>
    <property type="match status" value="1"/>
</dbReference>
<dbReference type="EC" id="2.7.11.1" evidence="1"/>
<evidence type="ECO:0000259" key="9">
    <source>
        <dbReference type="PROSITE" id="PS50011"/>
    </source>
</evidence>
<dbReference type="InterPro" id="IPR000719">
    <property type="entry name" value="Prot_kinase_dom"/>
</dbReference>
<sequence>MDAPKDPLEGRQVAGYRLERVVGAGDWSVVYRAADLRMGRTVALKLIAPGHALDDALRRRLTNELQVAAAIEHPHILPVFEVNEAEGVLYIAMQYIPGPDLRTLLDEEGPLPVPTALRIAAQVASALDAAHWHGLVHRDVKPSNILIAPGNADEPEHVYLTGFGLTHTSLTQNGFTVAEQFTGTLDYVAPELVSGRPVDGRSDLYSLACVVYESLVGRPPFERAGDLRALLWAHQYDPPPPLSKTRPGIEDGADVVMAKALAKTPDERYDSCRRFVDALRSAMRPSDPDRPPPTPAPSWLQDQPPPAHGYPSGPPDASTPPGPPFGDDDDEW</sequence>
<keyword evidence="4 7" id="KW-0547">Nucleotide-binding</keyword>
<evidence type="ECO:0000256" key="3">
    <source>
        <dbReference type="ARBA" id="ARBA00022679"/>
    </source>
</evidence>
<keyword evidence="11" id="KW-1185">Reference proteome</keyword>
<feature type="compositionally biased region" description="Pro residues" evidence="8">
    <location>
        <begin position="303"/>
        <end position="324"/>
    </location>
</feature>
<feature type="domain" description="Protein kinase" evidence="9">
    <location>
        <begin position="16"/>
        <end position="280"/>
    </location>
</feature>
<organism evidence="10 11">
    <name type="scientific">Streptomyces crystallinus</name>
    <dbReference type="NCBI Taxonomy" id="68191"/>
    <lineage>
        <taxon>Bacteria</taxon>
        <taxon>Bacillati</taxon>
        <taxon>Actinomycetota</taxon>
        <taxon>Actinomycetes</taxon>
        <taxon>Kitasatosporales</taxon>
        <taxon>Streptomycetaceae</taxon>
        <taxon>Streptomyces</taxon>
    </lineage>
</organism>
<evidence type="ECO:0000256" key="1">
    <source>
        <dbReference type="ARBA" id="ARBA00012513"/>
    </source>
</evidence>
<dbReference type="PANTHER" id="PTHR43289:SF6">
    <property type="entry name" value="SERINE_THREONINE-PROTEIN KINASE NEKL-3"/>
    <property type="match status" value="1"/>
</dbReference>
<dbReference type="SUPFAM" id="SSF56112">
    <property type="entry name" value="Protein kinase-like (PK-like)"/>
    <property type="match status" value="1"/>
</dbReference>
<feature type="region of interest" description="Disordered" evidence="8">
    <location>
        <begin position="280"/>
        <end position="332"/>
    </location>
</feature>
<dbReference type="CDD" id="cd14014">
    <property type="entry name" value="STKc_PknB_like"/>
    <property type="match status" value="1"/>
</dbReference>
<keyword evidence="6 7" id="KW-0067">ATP-binding</keyword>
<keyword evidence="2" id="KW-0723">Serine/threonine-protein kinase</keyword>
<reference evidence="11" key="1">
    <citation type="journal article" date="2019" name="Int. J. Syst. Evol. Microbiol.">
        <title>The Global Catalogue of Microorganisms (GCM) 10K type strain sequencing project: providing services to taxonomists for standard genome sequencing and annotation.</title>
        <authorList>
            <consortium name="The Broad Institute Genomics Platform"/>
            <consortium name="The Broad Institute Genome Sequencing Center for Infectious Disease"/>
            <person name="Wu L."/>
            <person name="Ma J."/>
        </authorList>
    </citation>
    <scope>NUCLEOTIDE SEQUENCE [LARGE SCALE GENOMIC DNA]</scope>
    <source>
        <strain evidence="11">JCM 5067</strain>
    </source>
</reference>
<dbReference type="RefSeq" id="WP_344076291.1">
    <property type="nucleotide sequence ID" value="NZ_BAAACA010000034.1"/>
</dbReference>
<dbReference type="Gene3D" id="1.10.510.10">
    <property type="entry name" value="Transferase(Phosphotransferase) domain 1"/>
    <property type="match status" value="1"/>
</dbReference>
<dbReference type="InterPro" id="IPR011009">
    <property type="entry name" value="Kinase-like_dom_sf"/>
</dbReference>
<dbReference type="PROSITE" id="PS50011">
    <property type="entry name" value="PROTEIN_KINASE_DOM"/>
    <property type="match status" value="1"/>
</dbReference>
<dbReference type="EMBL" id="BAAACA010000034">
    <property type="protein sequence ID" value="GAA0611874.1"/>
    <property type="molecule type" value="Genomic_DNA"/>
</dbReference>
<evidence type="ECO:0000256" key="7">
    <source>
        <dbReference type="PROSITE-ProRule" id="PRU10141"/>
    </source>
</evidence>
<dbReference type="PROSITE" id="PS00108">
    <property type="entry name" value="PROTEIN_KINASE_ST"/>
    <property type="match status" value="1"/>
</dbReference>
<evidence type="ECO:0000256" key="5">
    <source>
        <dbReference type="ARBA" id="ARBA00022777"/>
    </source>
</evidence>
<evidence type="ECO:0000313" key="11">
    <source>
        <dbReference type="Proteomes" id="UP001500668"/>
    </source>
</evidence>
<evidence type="ECO:0000256" key="2">
    <source>
        <dbReference type="ARBA" id="ARBA00022527"/>
    </source>
</evidence>
<protein>
    <recommendedName>
        <fullName evidence="1">non-specific serine/threonine protein kinase</fullName>
        <ecNumber evidence="1">2.7.11.1</ecNumber>
    </recommendedName>
</protein>